<comment type="caution">
    <text evidence="2">The sequence shown here is derived from an EMBL/GenBank/DDBJ whole genome shotgun (WGS) entry which is preliminary data.</text>
</comment>
<dbReference type="AlphaFoldDB" id="A0AAV6VPN0"/>
<gene>
    <name evidence="2" type="ORF">JTE90_006907</name>
</gene>
<keyword evidence="3" id="KW-1185">Reference proteome</keyword>
<proteinExistence type="predicted"/>
<organism evidence="2 3">
    <name type="scientific">Oedothorax gibbosus</name>
    <dbReference type="NCBI Taxonomy" id="931172"/>
    <lineage>
        <taxon>Eukaryota</taxon>
        <taxon>Metazoa</taxon>
        <taxon>Ecdysozoa</taxon>
        <taxon>Arthropoda</taxon>
        <taxon>Chelicerata</taxon>
        <taxon>Arachnida</taxon>
        <taxon>Araneae</taxon>
        <taxon>Araneomorphae</taxon>
        <taxon>Entelegynae</taxon>
        <taxon>Araneoidea</taxon>
        <taxon>Linyphiidae</taxon>
        <taxon>Erigoninae</taxon>
        <taxon>Oedothorax</taxon>
    </lineage>
</organism>
<reference evidence="2 3" key="1">
    <citation type="journal article" date="2022" name="Nat. Ecol. Evol.">
        <title>A masculinizing supergene underlies an exaggerated male reproductive morph in a spider.</title>
        <authorList>
            <person name="Hendrickx F."/>
            <person name="De Corte Z."/>
            <person name="Sonet G."/>
            <person name="Van Belleghem S.M."/>
            <person name="Kostlbacher S."/>
            <person name="Vangestel C."/>
        </authorList>
    </citation>
    <scope>NUCLEOTIDE SEQUENCE [LARGE SCALE GENOMIC DNA]</scope>
    <source>
        <strain evidence="2">W744_W776</strain>
    </source>
</reference>
<dbReference type="EMBL" id="JAFNEN010000043">
    <property type="protein sequence ID" value="KAG8198156.1"/>
    <property type="molecule type" value="Genomic_DNA"/>
</dbReference>
<protein>
    <submittedName>
        <fullName evidence="2">Uncharacterized protein</fullName>
    </submittedName>
</protein>
<accession>A0AAV6VPN0</accession>
<evidence type="ECO:0000256" key="1">
    <source>
        <dbReference type="SAM" id="MobiDB-lite"/>
    </source>
</evidence>
<name>A0AAV6VPN0_9ARAC</name>
<evidence type="ECO:0000313" key="3">
    <source>
        <dbReference type="Proteomes" id="UP000827092"/>
    </source>
</evidence>
<sequence>MFLSNKKNIVTPYYISHPPQHSFPHTPPLVINPHFSPTPSPRKQLEKTASARTPDAAASVRATWTTQSLRPDPLPSFAGQPARFRTEPAGSIPASPYV</sequence>
<feature type="region of interest" description="Disordered" evidence="1">
    <location>
        <begin position="25"/>
        <end position="98"/>
    </location>
</feature>
<dbReference type="Proteomes" id="UP000827092">
    <property type="component" value="Unassembled WGS sequence"/>
</dbReference>
<evidence type="ECO:0000313" key="2">
    <source>
        <dbReference type="EMBL" id="KAG8198156.1"/>
    </source>
</evidence>